<dbReference type="RefSeq" id="WP_167931718.1">
    <property type="nucleotide sequence ID" value="NZ_JAAVJB010000009.1"/>
</dbReference>
<evidence type="ECO:0000313" key="10">
    <source>
        <dbReference type="Proteomes" id="UP000746503"/>
    </source>
</evidence>
<dbReference type="Pfam" id="PF00528">
    <property type="entry name" value="BPD_transp_1"/>
    <property type="match status" value="1"/>
</dbReference>
<keyword evidence="3" id="KW-1003">Cell membrane</keyword>
<organism evidence="9 10">
    <name type="scientific">Streptomyces spiramenti</name>
    <dbReference type="NCBI Taxonomy" id="2720606"/>
    <lineage>
        <taxon>Bacteria</taxon>
        <taxon>Bacillati</taxon>
        <taxon>Actinomycetota</taxon>
        <taxon>Actinomycetes</taxon>
        <taxon>Kitasatosporales</taxon>
        <taxon>Streptomycetaceae</taxon>
        <taxon>Streptomyces</taxon>
    </lineage>
</organism>
<dbReference type="CDD" id="cd06261">
    <property type="entry name" value="TM_PBP2"/>
    <property type="match status" value="1"/>
</dbReference>
<evidence type="ECO:0000256" key="5">
    <source>
        <dbReference type="ARBA" id="ARBA00022989"/>
    </source>
</evidence>
<comment type="similarity">
    <text evidence="7">Belongs to the binding-protein-dependent transport system permease family.</text>
</comment>
<dbReference type="SUPFAM" id="SSF161098">
    <property type="entry name" value="MetI-like"/>
    <property type="match status" value="1"/>
</dbReference>
<evidence type="ECO:0000256" key="4">
    <source>
        <dbReference type="ARBA" id="ARBA00022692"/>
    </source>
</evidence>
<dbReference type="PANTHER" id="PTHR43386">
    <property type="entry name" value="OLIGOPEPTIDE TRANSPORT SYSTEM PERMEASE PROTEIN APPC"/>
    <property type="match status" value="1"/>
</dbReference>
<dbReference type="EMBL" id="JAAVJB010000009">
    <property type="protein sequence ID" value="NJP65190.1"/>
    <property type="molecule type" value="Genomic_DNA"/>
</dbReference>
<accession>A0ABX1AJB7</accession>
<evidence type="ECO:0000256" key="1">
    <source>
        <dbReference type="ARBA" id="ARBA00004651"/>
    </source>
</evidence>
<keyword evidence="2 7" id="KW-0813">Transport</keyword>
<keyword evidence="10" id="KW-1185">Reference proteome</keyword>
<gene>
    <name evidence="9" type="ORF">HCJ92_02550</name>
</gene>
<dbReference type="InterPro" id="IPR050366">
    <property type="entry name" value="BP-dependent_transpt_permease"/>
</dbReference>
<dbReference type="Gene3D" id="1.10.3720.10">
    <property type="entry name" value="MetI-like"/>
    <property type="match status" value="1"/>
</dbReference>
<comment type="subcellular location">
    <subcellularLocation>
        <location evidence="1 7">Cell membrane</location>
        <topology evidence="1 7">Multi-pass membrane protein</topology>
    </subcellularLocation>
</comment>
<feature type="transmembrane region" description="Helical" evidence="7">
    <location>
        <begin position="130"/>
        <end position="149"/>
    </location>
</feature>
<dbReference type="PANTHER" id="PTHR43386:SF25">
    <property type="entry name" value="PEPTIDE ABC TRANSPORTER PERMEASE PROTEIN"/>
    <property type="match status" value="1"/>
</dbReference>
<keyword evidence="4 7" id="KW-0812">Transmembrane</keyword>
<sequence>MTRSGPRRLLLVLLVLLTALALIGPWLPLSSPTERIAAPFQPPGAGHLLGTDFLGRDVLARTAHGGRTLLLQALAATALGSAVGLLIGTLAGLARRGPLTWLLRLVDGVAAVPGLLVVLLTAAGSPGSDLAVLVAVTLVSVPFSVRVIGTATARLTELGYVRTALARGDGRLDVARRDILPNIAREAWAEAGLRFIAATQLCATAGFLGLGAPAPEANWGRLVRENAAGAAAQPWATLAPAFLLVLLALGTTLLADRLTAPARPQHPPQRTPS</sequence>
<evidence type="ECO:0000256" key="3">
    <source>
        <dbReference type="ARBA" id="ARBA00022475"/>
    </source>
</evidence>
<evidence type="ECO:0000256" key="2">
    <source>
        <dbReference type="ARBA" id="ARBA00022448"/>
    </source>
</evidence>
<feature type="domain" description="ABC transmembrane type-1" evidence="8">
    <location>
        <begin position="70"/>
        <end position="255"/>
    </location>
</feature>
<dbReference type="PROSITE" id="PS50928">
    <property type="entry name" value="ABC_TM1"/>
    <property type="match status" value="1"/>
</dbReference>
<evidence type="ECO:0000256" key="7">
    <source>
        <dbReference type="RuleBase" id="RU363032"/>
    </source>
</evidence>
<protein>
    <submittedName>
        <fullName evidence="9">ABC transporter permease</fullName>
    </submittedName>
</protein>
<keyword evidence="6 7" id="KW-0472">Membrane</keyword>
<evidence type="ECO:0000259" key="8">
    <source>
        <dbReference type="PROSITE" id="PS50928"/>
    </source>
</evidence>
<dbReference type="InterPro" id="IPR000515">
    <property type="entry name" value="MetI-like"/>
</dbReference>
<dbReference type="Proteomes" id="UP000746503">
    <property type="component" value="Unassembled WGS sequence"/>
</dbReference>
<comment type="caution">
    <text evidence="9">The sequence shown here is derived from an EMBL/GenBank/DDBJ whole genome shotgun (WGS) entry which is preliminary data.</text>
</comment>
<name>A0ABX1AJB7_9ACTN</name>
<keyword evidence="5 7" id="KW-1133">Transmembrane helix</keyword>
<evidence type="ECO:0000256" key="6">
    <source>
        <dbReference type="ARBA" id="ARBA00023136"/>
    </source>
</evidence>
<feature type="transmembrane region" description="Helical" evidence="7">
    <location>
        <begin position="195"/>
        <end position="215"/>
    </location>
</feature>
<dbReference type="InterPro" id="IPR035906">
    <property type="entry name" value="MetI-like_sf"/>
</dbReference>
<reference evidence="9 10" key="1">
    <citation type="submission" date="2020-03" db="EMBL/GenBank/DDBJ databases">
        <title>Draft genome of Streptomyces sp. ventii, isolated from the Axial Seamount in the Pacific Ocean, and resequencing of the two type strains Streptomyces lonarensis strain NCL 716 and Streptomyces bohaiensis strain 11A07.</title>
        <authorList>
            <person name="Loughran R.M."/>
            <person name="Pfannmuller K.M."/>
            <person name="Wasson B.J."/>
            <person name="Deadmond M.C."/>
            <person name="Paddock B.E."/>
            <person name="Koyack M.J."/>
            <person name="Gallegos D.A."/>
            <person name="Mitchell E.A."/>
            <person name="Ushijima B."/>
            <person name="Saw J.H."/>
            <person name="Mcphail K.L."/>
            <person name="Videau P."/>
        </authorList>
    </citation>
    <scope>NUCLEOTIDE SEQUENCE [LARGE SCALE GENOMIC DNA]</scope>
    <source>
        <strain evidence="10">5675061</strain>
    </source>
</reference>
<feature type="transmembrane region" description="Helical" evidence="7">
    <location>
        <begin position="235"/>
        <end position="255"/>
    </location>
</feature>
<feature type="transmembrane region" description="Helical" evidence="7">
    <location>
        <begin position="101"/>
        <end position="124"/>
    </location>
</feature>
<feature type="transmembrane region" description="Helical" evidence="7">
    <location>
        <begin position="69"/>
        <end position="94"/>
    </location>
</feature>
<evidence type="ECO:0000313" key="9">
    <source>
        <dbReference type="EMBL" id="NJP65190.1"/>
    </source>
</evidence>
<proteinExistence type="inferred from homology"/>